<gene>
    <name evidence="2" type="ORF">ABZV61_22475</name>
</gene>
<evidence type="ECO:0000313" key="2">
    <source>
        <dbReference type="EMBL" id="MET8435503.1"/>
    </source>
</evidence>
<accession>A0ABV2UCD1</accession>
<feature type="region of interest" description="Disordered" evidence="1">
    <location>
        <begin position="1"/>
        <end position="44"/>
    </location>
</feature>
<keyword evidence="3" id="KW-1185">Reference proteome</keyword>
<organism evidence="2 3">
    <name type="scientific">Streptomyces sp. 900116325</name>
    <dbReference type="NCBI Taxonomy" id="3154295"/>
    <lineage>
        <taxon>Bacteria</taxon>
        <taxon>Bacillati</taxon>
        <taxon>Actinomycetota</taxon>
        <taxon>Actinomycetes</taxon>
        <taxon>Kitasatosporales</taxon>
        <taxon>Streptomycetaceae</taxon>
        <taxon>Streptomyces</taxon>
    </lineage>
</organism>
<proteinExistence type="predicted"/>
<sequence length="129" mass="13601">MLNAPVAARALRPGVDRTEGADDDGGADQPAGRAAGRGAHGPHAVPYRGAACPVRLLSLLDGTDVTAVRELHARVSGVWNHRPWAGRRTSRRAAVIAPKHHDERARKRPAGLVSQCDPASLFGTVHESA</sequence>
<comment type="caution">
    <text evidence="2">The sequence shown here is derived from an EMBL/GenBank/DDBJ whole genome shotgun (WGS) entry which is preliminary data.</text>
</comment>
<evidence type="ECO:0000313" key="3">
    <source>
        <dbReference type="Proteomes" id="UP001550044"/>
    </source>
</evidence>
<reference evidence="2 3" key="1">
    <citation type="submission" date="2024-06" db="EMBL/GenBank/DDBJ databases">
        <title>The Natural Products Discovery Center: Release of the First 8490 Sequenced Strains for Exploring Actinobacteria Biosynthetic Diversity.</title>
        <authorList>
            <person name="Kalkreuter E."/>
            <person name="Kautsar S.A."/>
            <person name="Yang D."/>
            <person name="Bader C.D."/>
            <person name="Teijaro C.N."/>
            <person name="Fluegel L."/>
            <person name="Davis C.M."/>
            <person name="Simpson J.R."/>
            <person name="Lauterbach L."/>
            <person name="Steele A.D."/>
            <person name="Gui C."/>
            <person name="Meng S."/>
            <person name="Li G."/>
            <person name="Viehrig K."/>
            <person name="Ye F."/>
            <person name="Su P."/>
            <person name="Kiefer A.F."/>
            <person name="Nichols A."/>
            <person name="Cepeda A.J."/>
            <person name="Yan W."/>
            <person name="Fan B."/>
            <person name="Jiang Y."/>
            <person name="Adhikari A."/>
            <person name="Zheng C.-J."/>
            <person name="Schuster L."/>
            <person name="Cowan T.M."/>
            <person name="Smanski M.J."/>
            <person name="Chevrette M.G."/>
            <person name="De Carvalho L.P.S."/>
            <person name="Shen B."/>
        </authorList>
    </citation>
    <scope>NUCLEOTIDE SEQUENCE [LARGE SCALE GENOMIC DNA]</scope>
    <source>
        <strain evidence="2 3">NPDC005137</strain>
    </source>
</reference>
<feature type="compositionally biased region" description="Low complexity" evidence="1">
    <location>
        <begin position="27"/>
        <end position="44"/>
    </location>
</feature>
<dbReference type="RefSeq" id="WP_356497626.1">
    <property type="nucleotide sequence ID" value="NZ_JBEXIP010000018.1"/>
</dbReference>
<protein>
    <submittedName>
        <fullName evidence="2">Uncharacterized protein</fullName>
    </submittedName>
</protein>
<dbReference type="EMBL" id="JBEXIP010000018">
    <property type="protein sequence ID" value="MET8435503.1"/>
    <property type="molecule type" value="Genomic_DNA"/>
</dbReference>
<name>A0ABV2UCD1_9ACTN</name>
<evidence type="ECO:0000256" key="1">
    <source>
        <dbReference type="SAM" id="MobiDB-lite"/>
    </source>
</evidence>
<dbReference type="Proteomes" id="UP001550044">
    <property type="component" value="Unassembled WGS sequence"/>
</dbReference>